<dbReference type="InterPro" id="IPR049712">
    <property type="entry name" value="Poly_export"/>
</dbReference>
<sequence>MSHLIHTSRMSRGWCWLWVATVIGCGSTAPPVTDVVQALAPQEREFPMDPARRSFTERLGFPEYIIGVGDVLELTLRDLSLTREEVTVRPDGNVSFSLLENVSAGGRTPTELDEALTTALAQFLRSPKIDVRVTEYNSKMVSLLGAISVTERSSSQMGQGRYPLKGKTTLLDLILNAGGATPDAQLDNVTLVRDGSSYKIDLQKVLRTGDPRENAVLQGGDIVIVQGASLRSKKVIVLGEVANPSVYMFP</sequence>
<keyword evidence="3" id="KW-0813">Transport</keyword>
<evidence type="ECO:0000259" key="15">
    <source>
        <dbReference type="Pfam" id="PF02563"/>
    </source>
</evidence>
<keyword evidence="11" id="KW-0472">Membrane</keyword>
<evidence type="ECO:0000256" key="8">
    <source>
        <dbReference type="ARBA" id="ARBA00023047"/>
    </source>
</evidence>
<evidence type="ECO:0000256" key="13">
    <source>
        <dbReference type="ARBA" id="ARBA00023237"/>
    </source>
</evidence>
<evidence type="ECO:0000256" key="3">
    <source>
        <dbReference type="ARBA" id="ARBA00022448"/>
    </source>
</evidence>
<dbReference type="GO" id="GO:0015288">
    <property type="term" value="F:porin activity"/>
    <property type="evidence" value="ECO:0007669"/>
    <property type="project" value="UniProtKB-KW"/>
</dbReference>
<evidence type="ECO:0000256" key="6">
    <source>
        <dbReference type="ARBA" id="ARBA00022692"/>
    </source>
</evidence>
<evidence type="ECO:0000256" key="14">
    <source>
        <dbReference type="ARBA" id="ARBA00023288"/>
    </source>
</evidence>
<accession>A0A382PCS9</accession>
<evidence type="ECO:0000259" key="16">
    <source>
        <dbReference type="Pfam" id="PF22461"/>
    </source>
</evidence>
<dbReference type="InterPro" id="IPR054765">
    <property type="entry name" value="SLBB_dom"/>
</dbReference>
<evidence type="ECO:0000256" key="12">
    <source>
        <dbReference type="ARBA" id="ARBA00023139"/>
    </source>
</evidence>
<keyword evidence="14" id="KW-0449">Lipoprotein</keyword>
<keyword evidence="6" id="KW-0812">Transmembrane</keyword>
<dbReference type="EMBL" id="UINC01105643">
    <property type="protein sequence ID" value="SVC69732.1"/>
    <property type="molecule type" value="Genomic_DNA"/>
</dbReference>
<proteinExistence type="inferred from homology"/>
<dbReference type="GO" id="GO:0046930">
    <property type="term" value="C:pore complex"/>
    <property type="evidence" value="ECO:0007669"/>
    <property type="project" value="UniProtKB-KW"/>
</dbReference>
<keyword evidence="10" id="KW-0626">Porin</keyword>
<evidence type="ECO:0000256" key="2">
    <source>
        <dbReference type="ARBA" id="ARBA00009450"/>
    </source>
</evidence>
<keyword evidence="12" id="KW-0564">Palmitate</keyword>
<evidence type="ECO:0000256" key="1">
    <source>
        <dbReference type="ARBA" id="ARBA00004571"/>
    </source>
</evidence>
<dbReference type="GO" id="GO:0006811">
    <property type="term" value="P:monoatomic ion transport"/>
    <property type="evidence" value="ECO:0007669"/>
    <property type="project" value="UniProtKB-KW"/>
</dbReference>
<dbReference type="GO" id="GO:0015159">
    <property type="term" value="F:polysaccharide transmembrane transporter activity"/>
    <property type="evidence" value="ECO:0007669"/>
    <property type="project" value="InterPro"/>
</dbReference>
<dbReference type="AlphaFoldDB" id="A0A382PCS9"/>
<evidence type="ECO:0000256" key="11">
    <source>
        <dbReference type="ARBA" id="ARBA00023136"/>
    </source>
</evidence>
<feature type="domain" description="SLBB" evidence="16">
    <location>
        <begin position="162"/>
        <end position="225"/>
    </location>
</feature>
<dbReference type="Pfam" id="PF22461">
    <property type="entry name" value="SLBB_2"/>
    <property type="match status" value="1"/>
</dbReference>
<evidence type="ECO:0000256" key="10">
    <source>
        <dbReference type="ARBA" id="ARBA00023114"/>
    </source>
</evidence>
<dbReference type="GO" id="GO:0009279">
    <property type="term" value="C:cell outer membrane"/>
    <property type="evidence" value="ECO:0007669"/>
    <property type="project" value="UniProtKB-SubCell"/>
</dbReference>
<keyword evidence="13" id="KW-0998">Cell outer membrane</keyword>
<feature type="non-terminal residue" evidence="17">
    <location>
        <position position="250"/>
    </location>
</feature>
<organism evidence="17">
    <name type="scientific">marine metagenome</name>
    <dbReference type="NCBI Taxonomy" id="408172"/>
    <lineage>
        <taxon>unclassified sequences</taxon>
        <taxon>metagenomes</taxon>
        <taxon>ecological metagenomes</taxon>
    </lineage>
</organism>
<dbReference type="InterPro" id="IPR003715">
    <property type="entry name" value="Poly_export_N"/>
</dbReference>
<keyword evidence="8" id="KW-0625">Polysaccharide transport</keyword>
<evidence type="ECO:0000256" key="5">
    <source>
        <dbReference type="ARBA" id="ARBA00022597"/>
    </source>
</evidence>
<comment type="similarity">
    <text evidence="2">Belongs to the BexD/CtrA/VexA family.</text>
</comment>
<evidence type="ECO:0000256" key="9">
    <source>
        <dbReference type="ARBA" id="ARBA00023065"/>
    </source>
</evidence>
<feature type="domain" description="Polysaccharide export protein N-terminal" evidence="15">
    <location>
        <begin position="62"/>
        <end position="134"/>
    </location>
</feature>
<reference evidence="17" key="1">
    <citation type="submission" date="2018-05" db="EMBL/GenBank/DDBJ databases">
        <authorList>
            <person name="Lanie J.A."/>
            <person name="Ng W.-L."/>
            <person name="Kazmierczak K.M."/>
            <person name="Andrzejewski T.M."/>
            <person name="Davidsen T.M."/>
            <person name="Wayne K.J."/>
            <person name="Tettelin H."/>
            <person name="Glass J.I."/>
            <person name="Rusch D."/>
            <person name="Podicherti R."/>
            <person name="Tsui H.-C.T."/>
            <person name="Winkler M.E."/>
        </authorList>
    </citation>
    <scope>NUCLEOTIDE SEQUENCE</scope>
</reference>
<keyword evidence="7" id="KW-0732">Signal</keyword>
<name>A0A382PCS9_9ZZZZ</name>
<keyword evidence="9" id="KW-0406">Ion transport</keyword>
<dbReference type="PANTHER" id="PTHR33619">
    <property type="entry name" value="POLYSACCHARIDE EXPORT PROTEIN GFCE-RELATED"/>
    <property type="match status" value="1"/>
</dbReference>
<evidence type="ECO:0000256" key="4">
    <source>
        <dbReference type="ARBA" id="ARBA00022452"/>
    </source>
</evidence>
<dbReference type="Pfam" id="PF02563">
    <property type="entry name" value="Poly_export"/>
    <property type="match status" value="1"/>
</dbReference>
<keyword evidence="4" id="KW-1134">Transmembrane beta strand</keyword>
<evidence type="ECO:0000256" key="7">
    <source>
        <dbReference type="ARBA" id="ARBA00022729"/>
    </source>
</evidence>
<comment type="subcellular location">
    <subcellularLocation>
        <location evidence="1">Cell outer membrane</location>
        <topology evidence="1">Multi-pass membrane protein</topology>
    </subcellularLocation>
</comment>
<dbReference type="Gene3D" id="3.10.560.10">
    <property type="entry name" value="Outer membrane lipoprotein wza domain like"/>
    <property type="match status" value="1"/>
</dbReference>
<protein>
    <submittedName>
        <fullName evidence="17">Uncharacterized protein</fullName>
    </submittedName>
</protein>
<dbReference type="PANTHER" id="PTHR33619:SF3">
    <property type="entry name" value="POLYSACCHARIDE EXPORT PROTEIN GFCE-RELATED"/>
    <property type="match status" value="1"/>
</dbReference>
<keyword evidence="5" id="KW-0762">Sugar transport</keyword>
<evidence type="ECO:0000313" key="17">
    <source>
        <dbReference type="EMBL" id="SVC69732.1"/>
    </source>
</evidence>
<gene>
    <name evidence="17" type="ORF">METZ01_LOCUS322586</name>
</gene>